<dbReference type="AlphaFoldDB" id="C4XJ10"/>
<protein>
    <submittedName>
        <fullName evidence="2">Uncharacterized protein</fullName>
    </submittedName>
</protein>
<feature type="transmembrane region" description="Helical" evidence="1">
    <location>
        <begin position="12"/>
        <end position="36"/>
    </location>
</feature>
<accession>C4XJ10</accession>
<sequence>MVFRKGPLGRDVKLRGSVLFVVIGAIVVMSVIGAAMSRLQGAGTGTEVQENRIDDAYYAAISGINYVAARITSAMNDPEASGWNLLSLNGTYTINAGQQFELAITKGSGTDYNIQSRGIMLTSGSSKQTNCILKTTKTYSWVPPTPPETPPNLGSYNFVNPSNRPNYAAYAADDKRTYPTGTDTGDIITRNIVVGKDYYYGFGNVWFAGTNTGYSVDGVSSFGKGIRMFLTFKFLTTVGDGFTVAILNGSQNNYLSSGGDSAEGGLLGYAGDSRVYNSNDGGFASTILEYVDKSGYAKGLNPPKFAVEIDTYTNKSDDSKWNPSAKKASCTDDNAFMNDLTYGSKKHHVGIMYWGDDTAYLRKTCPGPGDGFKGNVKRYTDVRHGSEDNAPNSPNSQMQYIDDFVVGRTYFLRMDVLKSGATATIKSFVGTCKGNDLNTSCVNEVYGTTTANHTGTLSDTKTDFSYANIASSQNLTGVTVSDSMTFTTSEATAFSNFLWGFTSGSGVAAQQIEFRNISMSFR</sequence>
<name>C4XJ10_SOLM1</name>
<evidence type="ECO:0000256" key="1">
    <source>
        <dbReference type="SAM" id="Phobius"/>
    </source>
</evidence>
<keyword evidence="3" id="KW-1185">Reference proteome</keyword>
<organism evidence="2 3">
    <name type="scientific">Solidesulfovibrio magneticus (strain ATCC 700980 / DSM 13731 / RS-1)</name>
    <name type="common">Desulfovibrio magneticus</name>
    <dbReference type="NCBI Taxonomy" id="573370"/>
    <lineage>
        <taxon>Bacteria</taxon>
        <taxon>Pseudomonadati</taxon>
        <taxon>Thermodesulfobacteriota</taxon>
        <taxon>Desulfovibrionia</taxon>
        <taxon>Desulfovibrionales</taxon>
        <taxon>Desulfovibrionaceae</taxon>
        <taxon>Solidesulfovibrio</taxon>
    </lineage>
</organism>
<evidence type="ECO:0000313" key="2">
    <source>
        <dbReference type="EMBL" id="BAH74174.1"/>
    </source>
</evidence>
<keyword evidence="1" id="KW-0812">Transmembrane</keyword>
<dbReference type="Proteomes" id="UP000009071">
    <property type="component" value="Chromosome"/>
</dbReference>
<dbReference type="RefSeq" id="WP_012750249.1">
    <property type="nucleotide sequence ID" value="NC_012796.1"/>
</dbReference>
<keyword evidence="1" id="KW-1133">Transmembrane helix</keyword>
<evidence type="ECO:0000313" key="3">
    <source>
        <dbReference type="Proteomes" id="UP000009071"/>
    </source>
</evidence>
<dbReference type="STRING" id="573370.DMR_06830"/>
<keyword evidence="1" id="KW-0472">Membrane</keyword>
<reference evidence="2 3" key="1">
    <citation type="journal article" date="2009" name="Genome Res.">
        <title>Whole genome sequence of Desulfovibrio magneticus strain RS-1 revealed common gene clusters in magnetotactic bacteria.</title>
        <authorList>
            <person name="Nakazawa H."/>
            <person name="Arakaki A."/>
            <person name="Narita-Yamada S."/>
            <person name="Yashiro I."/>
            <person name="Jinno K."/>
            <person name="Aoki N."/>
            <person name="Tsuruyama A."/>
            <person name="Okamura Y."/>
            <person name="Tanikawa S."/>
            <person name="Fujita N."/>
            <person name="Takeyama H."/>
            <person name="Matsunaga T."/>
        </authorList>
    </citation>
    <scope>NUCLEOTIDE SEQUENCE [LARGE SCALE GENOMIC DNA]</scope>
    <source>
        <strain evidence="3">ATCC 700980 / DSM 13731 / RS-1</strain>
    </source>
</reference>
<gene>
    <name evidence="2" type="ordered locus">DMR_06830</name>
</gene>
<dbReference type="OrthoDB" id="5446551at2"/>
<proteinExistence type="predicted"/>
<dbReference type="EMBL" id="AP010904">
    <property type="protein sequence ID" value="BAH74174.1"/>
    <property type="molecule type" value="Genomic_DNA"/>
</dbReference>
<dbReference type="HOGENOM" id="CLU_591504_0_0_7"/>
<dbReference type="KEGG" id="dma:DMR_06830"/>